<organism evidence="1 2">
    <name type="scientific">Silvanigrella paludirubra</name>
    <dbReference type="NCBI Taxonomy" id="2499159"/>
    <lineage>
        <taxon>Bacteria</taxon>
        <taxon>Pseudomonadati</taxon>
        <taxon>Bdellovibrionota</taxon>
        <taxon>Oligoflexia</taxon>
        <taxon>Silvanigrellales</taxon>
        <taxon>Silvanigrellaceae</taxon>
        <taxon>Silvanigrella</taxon>
    </lineage>
</organism>
<sequence>MKNNLLKSLLSIPFVRLFIISLISFLFLVSCSVSGGNNKNSTNELSNSQKNSHSYILIGAKGRFGKGSVFKCTLDGYECTEFLGGNMRFQAPSKSGLKPLKLFNGDLFGSSVLVIKDKLFIGAIGRDNKNGNDAGSISSANYKDEVGSVFQCNLNGTECQEFLGGHNSFQTKSENSRINLMSSDHFGSTLFHSNNKIYIGSIGRDNNNKDDVGSIFQCDLDGKNCNELIGGKNKSKLLNQLLSEHDSIGSSLFMNNSTIYVGAMNKNAGNGGLLKCNNDISKCNYIDVKNIHLSLNDAFGSSLVGNEKNIFVGAIGRNGFPTTDPNLYDIGAVFKCDLEGTNCSEIIAGENKASAASLGLSLKDNLGSSLAILGNYLYIGASGRINNANARTGAVFRCQLDGSNCIEFIGGRSNGEVNSDSLDLLDGDLFGSSLAIVSMP</sequence>
<dbReference type="EMBL" id="WFLM01000001">
    <property type="protein sequence ID" value="KAB8040416.1"/>
    <property type="molecule type" value="Genomic_DNA"/>
</dbReference>
<name>A0A6N6VYW7_9BACT</name>
<dbReference type="OrthoDB" id="310143at2"/>
<protein>
    <submittedName>
        <fullName evidence="1">Uncharacterized protein</fullName>
    </submittedName>
</protein>
<dbReference type="PANTHER" id="PTHR36220">
    <property type="entry name" value="UNNAMED PRODUCT"/>
    <property type="match status" value="1"/>
</dbReference>
<evidence type="ECO:0000313" key="2">
    <source>
        <dbReference type="Proteomes" id="UP000437748"/>
    </source>
</evidence>
<keyword evidence="2" id="KW-1185">Reference proteome</keyword>
<evidence type="ECO:0000313" key="1">
    <source>
        <dbReference type="EMBL" id="KAB8040416.1"/>
    </source>
</evidence>
<gene>
    <name evidence="1" type="ORF">GCL60_00435</name>
</gene>
<comment type="caution">
    <text evidence="1">The sequence shown here is derived from an EMBL/GenBank/DDBJ whole genome shotgun (WGS) entry which is preliminary data.</text>
</comment>
<dbReference type="AlphaFoldDB" id="A0A6N6VYW7"/>
<dbReference type="PANTHER" id="PTHR36220:SF1">
    <property type="entry name" value="GAMMA TUBULIN COMPLEX COMPONENT C-TERMINAL DOMAIN-CONTAINING PROTEIN"/>
    <property type="match status" value="1"/>
</dbReference>
<reference evidence="1 2" key="1">
    <citation type="submission" date="2019-10" db="EMBL/GenBank/DDBJ databases">
        <title>New species of Slilvanegrellaceae.</title>
        <authorList>
            <person name="Pitt A."/>
            <person name="Hahn M.W."/>
        </authorList>
    </citation>
    <scope>NUCLEOTIDE SEQUENCE [LARGE SCALE GENOMIC DNA]</scope>
    <source>
        <strain evidence="1 2">SP-Ram-0.45-NSY-1</strain>
    </source>
</reference>
<proteinExistence type="predicted"/>
<dbReference type="PROSITE" id="PS51257">
    <property type="entry name" value="PROKAR_LIPOPROTEIN"/>
    <property type="match status" value="1"/>
</dbReference>
<accession>A0A6N6VYW7</accession>
<dbReference type="Proteomes" id="UP000437748">
    <property type="component" value="Unassembled WGS sequence"/>
</dbReference>
<dbReference type="RefSeq" id="WP_153417931.1">
    <property type="nucleotide sequence ID" value="NZ_WFLM01000001.1"/>
</dbReference>